<feature type="region of interest" description="Disordered" evidence="1">
    <location>
        <begin position="24"/>
        <end position="50"/>
    </location>
</feature>
<sequence>LTGGLNQVRIYGVVCASTPGLSDSRTPHLPSLKMSYGGGDSNPQRSNRPERRTAINALGLARYKVDIAALSETRLSEQGQLEDVGAGYTSFWSGRPKVERRDPVVAFAILKDILGRLPCLSQGINDHLMSLQISLRGDKFATIISA</sequence>
<accession>A0A183TT62</accession>
<organism evidence="2">
    <name type="scientific">Schistocephalus solidus</name>
    <name type="common">Tapeworm</name>
    <dbReference type="NCBI Taxonomy" id="70667"/>
    <lineage>
        <taxon>Eukaryota</taxon>
        <taxon>Metazoa</taxon>
        <taxon>Spiralia</taxon>
        <taxon>Lophotrochozoa</taxon>
        <taxon>Platyhelminthes</taxon>
        <taxon>Cestoda</taxon>
        <taxon>Eucestoda</taxon>
        <taxon>Diphyllobothriidea</taxon>
        <taxon>Diphyllobothriidae</taxon>
        <taxon>Schistocephalus</taxon>
    </lineage>
</organism>
<proteinExistence type="predicted"/>
<dbReference type="AlphaFoldDB" id="A0A183TT62"/>
<dbReference type="InterPro" id="IPR036691">
    <property type="entry name" value="Endo/exonu/phosph_ase_sf"/>
</dbReference>
<dbReference type="WBParaSite" id="SSLN_0002039201-mRNA-1">
    <property type="protein sequence ID" value="SSLN_0002039201-mRNA-1"/>
    <property type="gene ID" value="SSLN_0002039201"/>
</dbReference>
<reference evidence="2" key="1">
    <citation type="submission" date="2016-06" db="UniProtKB">
        <authorList>
            <consortium name="WormBaseParasite"/>
        </authorList>
    </citation>
    <scope>IDENTIFICATION</scope>
</reference>
<name>A0A183TT62_SCHSO</name>
<evidence type="ECO:0000313" key="2">
    <source>
        <dbReference type="WBParaSite" id="SSLN_0002039201-mRNA-1"/>
    </source>
</evidence>
<protein>
    <submittedName>
        <fullName evidence="2">Uncharacterized protein</fullName>
    </submittedName>
</protein>
<dbReference type="Gene3D" id="3.60.10.10">
    <property type="entry name" value="Endonuclease/exonuclease/phosphatase"/>
    <property type="match status" value="1"/>
</dbReference>
<evidence type="ECO:0000256" key="1">
    <source>
        <dbReference type="SAM" id="MobiDB-lite"/>
    </source>
</evidence>